<dbReference type="CDD" id="cd05266">
    <property type="entry name" value="SDR_a4"/>
    <property type="match status" value="1"/>
</dbReference>
<evidence type="ECO:0000256" key="1">
    <source>
        <dbReference type="SAM" id="MobiDB-lite"/>
    </source>
</evidence>
<protein>
    <submittedName>
        <fullName evidence="3">NAD(P)H-binding protein</fullName>
    </submittedName>
</protein>
<dbReference type="Proteomes" id="UP000467214">
    <property type="component" value="Unassembled WGS sequence"/>
</dbReference>
<sequence>MQTLLIIGFGDIARRASLTLPKHWRILAMVRSQEGVDAAHNLGITPVMADLDDRDSLTRLAALADKVLYCAPPASEGHTDQRMRRFLSVLNQTKSITQHLVYISTSGVYGDAGGDWLDETRPPAPGSDRSRRRLDAEQQLRCFATSQGASLTILRAPGIYAAERLPLARIINATPAITREQDSWSNHIHADDLAMLCVAALKRPHGIRVYNACDKQPTRMGDWFDLVADAHGLARVPRLPRTEVRQHVSPVMWSFLAESRRLHNQRILRELGVTLQWPDVQHWIAHYRVAQDQASNRQAGLAIPGRFR</sequence>
<dbReference type="AlphaFoldDB" id="A0A845BQW9"/>
<evidence type="ECO:0000313" key="4">
    <source>
        <dbReference type="Proteomes" id="UP000467214"/>
    </source>
</evidence>
<organism evidence="3 4">
    <name type="scientific">Craterilacuibacter sinensis</name>
    <dbReference type="NCBI Taxonomy" id="2686017"/>
    <lineage>
        <taxon>Bacteria</taxon>
        <taxon>Pseudomonadati</taxon>
        <taxon>Pseudomonadota</taxon>
        <taxon>Betaproteobacteria</taxon>
        <taxon>Neisseriales</taxon>
        <taxon>Neisseriaceae</taxon>
        <taxon>Craterilacuibacter</taxon>
    </lineage>
</organism>
<dbReference type="EMBL" id="WSSB01000010">
    <property type="protein sequence ID" value="MXR37558.1"/>
    <property type="molecule type" value="Genomic_DNA"/>
</dbReference>
<dbReference type="PANTHER" id="PTHR48079:SF6">
    <property type="entry name" value="NAD(P)-BINDING DOMAIN-CONTAINING PROTEIN-RELATED"/>
    <property type="match status" value="1"/>
</dbReference>
<dbReference type="GO" id="GO:0004029">
    <property type="term" value="F:aldehyde dehydrogenase (NAD+) activity"/>
    <property type="evidence" value="ECO:0007669"/>
    <property type="project" value="TreeGrafter"/>
</dbReference>
<evidence type="ECO:0000313" key="3">
    <source>
        <dbReference type="EMBL" id="MXR37558.1"/>
    </source>
</evidence>
<dbReference type="InterPro" id="IPR036291">
    <property type="entry name" value="NAD(P)-bd_dom_sf"/>
</dbReference>
<proteinExistence type="predicted"/>
<dbReference type="SUPFAM" id="SSF51735">
    <property type="entry name" value="NAD(P)-binding Rossmann-fold domains"/>
    <property type="match status" value="1"/>
</dbReference>
<keyword evidence="4" id="KW-1185">Reference proteome</keyword>
<dbReference type="Gene3D" id="3.40.50.720">
    <property type="entry name" value="NAD(P)-binding Rossmann-like Domain"/>
    <property type="match status" value="1"/>
</dbReference>
<comment type="caution">
    <text evidence="3">The sequence shown here is derived from an EMBL/GenBank/DDBJ whole genome shotgun (WGS) entry which is preliminary data.</text>
</comment>
<feature type="domain" description="NAD(P)-binding" evidence="2">
    <location>
        <begin position="10"/>
        <end position="204"/>
    </location>
</feature>
<evidence type="ECO:0000259" key="2">
    <source>
        <dbReference type="Pfam" id="PF13460"/>
    </source>
</evidence>
<name>A0A845BQW9_9NEIS</name>
<dbReference type="InterPro" id="IPR051783">
    <property type="entry name" value="NAD(P)-dependent_oxidoreduct"/>
</dbReference>
<dbReference type="Pfam" id="PF13460">
    <property type="entry name" value="NAD_binding_10"/>
    <property type="match status" value="1"/>
</dbReference>
<gene>
    <name evidence="3" type="ORF">GQF02_11275</name>
</gene>
<reference evidence="3 4" key="1">
    <citation type="submission" date="2019-12" db="EMBL/GenBank/DDBJ databases">
        <title>Neisseriaceae gen. nov. sp. Genome sequencing and assembly.</title>
        <authorList>
            <person name="Liu Z."/>
            <person name="Li A."/>
        </authorList>
    </citation>
    <scope>NUCLEOTIDE SEQUENCE [LARGE SCALE GENOMIC DNA]</scope>
    <source>
        <strain evidence="3 4">B2N2-7</strain>
    </source>
</reference>
<accession>A0A845BQW9</accession>
<dbReference type="RefSeq" id="WP_160797240.1">
    <property type="nucleotide sequence ID" value="NZ_WSSB01000010.1"/>
</dbReference>
<dbReference type="GO" id="GO:0005737">
    <property type="term" value="C:cytoplasm"/>
    <property type="evidence" value="ECO:0007669"/>
    <property type="project" value="TreeGrafter"/>
</dbReference>
<dbReference type="InterPro" id="IPR016040">
    <property type="entry name" value="NAD(P)-bd_dom"/>
</dbReference>
<feature type="region of interest" description="Disordered" evidence="1">
    <location>
        <begin position="114"/>
        <end position="133"/>
    </location>
</feature>
<dbReference type="PANTHER" id="PTHR48079">
    <property type="entry name" value="PROTEIN YEEZ"/>
    <property type="match status" value="1"/>
</dbReference>